<dbReference type="GO" id="GO:0004356">
    <property type="term" value="F:glutamine synthetase activity"/>
    <property type="evidence" value="ECO:0007669"/>
    <property type="project" value="InterPro"/>
</dbReference>
<protein>
    <recommendedName>
        <fullName evidence="3">GS catalytic domain-containing protein</fullName>
    </recommendedName>
</protein>
<evidence type="ECO:0000313" key="5">
    <source>
        <dbReference type="Proteomes" id="UP000824120"/>
    </source>
</evidence>
<dbReference type="Proteomes" id="UP000824120">
    <property type="component" value="Chromosome 6"/>
</dbReference>
<dbReference type="PROSITE" id="PS51987">
    <property type="entry name" value="GS_CATALYTIC"/>
    <property type="match status" value="1"/>
</dbReference>
<name>A0A9J5YII2_SOLCO</name>
<feature type="domain" description="GS catalytic" evidence="3">
    <location>
        <begin position="559"/>
        <end position="902"/>
    </location>
</feature>
<dbReference type="Pfam" id="PF04909">
    <property type="entry name" value="Amidohydro_2"/>
    <property type="match status" value="1"/>
</dbReference>
<dbReference type="OrthoDB" id="77835at2759"/>
<dbReference type="InterPro" id="IPR008146">
    <property type="entry name" value="Gln_synth_cat_dom"/>
</dbReference>
<comment type="similarity">
    <text evidence="1 2">Belongs to the glutamine synthetase family.</text>
</comment>
<dbReference type="SMART" id="SM01230">
    <property type="entry name" value="Gln-synt_C"/>
    <property type="match status" value="1"/>
</dbReference>
<dbReference type="Gene3D" id="3.20.20.140">
    <property type="entry name" value="Metal-dependent hydrolases"/>
    <property type="match status" value="1"/>
</dbReference>
<comment type="caution">
    <text evidence="4">The sequence shown here is derived from an EMBL/GenBank/DDBJ whole genome shotgun (WGS) entry which is preliminary data.</text>
</comment>
<dbReference type="PANTHER" id="PTHR43383">
    <property type="entry name" value="NODULIN 6"/>
    <property type="match status" value="1"/>
</dbReference>
<dbReference type="SUPFAM" id="SSF55931">
    <property type="entry name" value="Glutamine synthetase/guanido kinase"/>
    <property type="match status" value="1"/>
</dbReference>
<evidence type="ECO:0000259" key="3">
    <source>
        <dbReference type="PROSITE" id="PS51987"/>
    </source>
</evidence>
<dbReference type="AlphaFoldDB" id="A0A9J5YII2"/>
<organism evidence="4 5">
    <name type="scientific">Solanum commersonii</name>
    <name type="common">Commerson's wild potato</name>
    <name type="synonym">Commerson's nightshade</name>
    <dbReference type="NCBI Taxonomy" id="4109"/>
    <lineage>
        <taxon>Eukaryota</taxon>
        <taxon>Viridiplantae</taxon>
        <taxon>Streptophyta</taxon>
        <taxon>Embryophyta</taxon>
        <taxon>Tracheophyta</taxon>
        <taxon>Spermatophyta</taxon>
        <taxon>Magnoliopsida</taxon>
        <taxon>eudicotyledons</taxon>
        <taxon>Gunneridae</taxon>
        <taxon>Pentapetalae</taxon>
        <taxon>asterids</taxon>
        <taxon>lamiids</taxon>
        <taxon>Solanales</taxon>
        <taxon>Solanaceae</taxon>
        <taxon>Solanoideae</taxon>
        <taxon>Solaneae</taxon>
        <taxon>Solanum</taxon>
    </lineage>
</organism>
<sequence>MKMKTDKLLIELKKAVDAVEIVDAHAHNIVPIDTDYPFLKLFSDATGDALYNTPHTLNFKRGLRELTELYGPSLSLSLGLHTVQETRRSLGLEQSAITCFRAARIYTVLIDDGIELDKMVDIEWHKKVVPMVGRILRVEHLAEKILDKGSDGATWTLDSFMEIFTKELKLYPLDFQSTFSYLFHTVADKVVAFKSMVACRSGLAINTEVTKSEAEEGLSDVLCAGSPLRISNKSFIDYIFMHALEVAQSYDLPMQIHMGFGDKDFDMMLANPLYLHNLLEDKRFTDSRLVLLHASYPFSKEASHLASAYPQVYLDFGFAIPKLSFHGMISSVKELLKLAPMNKVMFSTDAVAFAEAFYLGAKRAREVIFSVLRDAMVEGDLSITKAVAAVKDIFAENAKKLYKLHKLDDSSKDSDEPHISSPFMKEELHGSVKYSSTESDVEPHVSSSFQNEELNGSSKDVTLVRLIWIDASGQHRCRGVPRQRFYSFVKKHGIGLPRACMGISSVSDSPVEDTNLTCSGLITIVPDLSTKCRIPWAKQQEMVLADMRTKSGEAWNYCPREALRRVSQILKDEFGLVMTAGFEVEFYLLESVIKNDKEEFESSDKWRKCHTTAFDMASPMLEEMLTYLQSLNISVDYLHKEAGKGQFEIGLEYTDCFGAADRLIYTREVIRTVGRKYGYHPTFLPKYSLDEYGCGSSVHISLSKNGINVFKASDGSSQYGISKIGEAFMSGVLDHLPSVLAFTAPHPTSYERLYSKEWNGRFVTWQKENTYAKISTCTLPGAVVVSHFVCPAFDACTNPYLGLASIMTAGIDGLRKKLSLPSPVDRETRDVNQEDYRRLPDCLTDSLNALEEDMLFNDMMGENFVVCLKAIRKVAGPFSLALAEIDHYCEDEEPYKDLIYKF</sequence>
<dbReference type="Pfam" id="PF00120">
    <property type="entry name" value="Gln-synt_C"/>
    <property type="match status" value="1"/>
</dbReference>
<dbReference type="EMBL" id="JACXVP010000006">
    <property type="protein sequence ID" value="KAG5599012.1"/>
    <property type="molecule type" value="Genomic_DNA"/>
</dbReference>
<dbReference type="InterPro" id="IPR036651">
    <property type="entry name" value="Gln_synt_N_sf"/>
</dbReference>
<dbReference type="PANTHER" id="PTHR43383:SF2">
    <property type="entry name" value="AMIDOHYDROLASE 2 FAMILY PROTEIN"/>
    <property type="match status" value="1"/>
</dbReference>
<dbReference type="InterPro" id="IPR006680">
    <property type="entry name" value="Amidohydro-rel"/>
</dbReference>
<dbReference type="InterPro" id="IPR014746">
    <property type="entry name" value="Gln_synth/guanido_kin_cat_dom"/>
</dbReference>
<dbReference type="GO" id="GO:0016787">
    <property type="term" value="F:hydrolase activity"/>
    <property type="evidence" value="ECO:0007669"/>
    <property type="project" value="InterPro"/>
</dbReference>
<evidence type="ECO:0000256" key="2">
    <source>
        <dbReference type="RuleBase" id="RU000384"/>
    </source>
</evidence>
<evidence type="ECO:0000313" key="4">
    <source>
        <dbReference type="EMBL" id="KAG5599012.1"/>
    </source>
</evidence>
<dbReference type="Gene3D" id="3.10.20.70">
    <property type="entry name" value="Glutamine synthetase, N-terminal domain"/>
    <property type="match status" value="1"/>
</dbReference>
<proteinExistence type="inferred from homology"/>
<dbReference type="GO" id="GO:0006542">
    <property type="term" value="P:glutamine biosynthetic process"/>
    <property type="evidence" value="ECO:0007669"/>
    <property type="project" value="InterPro"/>
</dbReference>
<dbReference type="SUPFAM" id="SSF54368">
    <property type="entry name" value="Glutamine synthetase, N-terminal domain"/>
    <property type="match status" value="1"/>
</dbReference>
<evidence type="ECO:0000256" key="1">
    <source>
        <dbReference type="PROSITE-ProRule" id="PRU01331"/>
    </source>
</evidence>
<dbReference type="InterPro" id="IPR032466">
    <property type="entry name" value="Metal_Hydrolase"/>
</dbReference>
<dbReference type="SUPFAM" id="SSF51556">
    <property type="entry name" value="Metallo-dependent hydrolases"/>
    <property type="match status" value="1"/>
</dbReference>
<gene>
    <name evidence="4" type="ORF">H5410_030382</name>
</gene>
<dbReference type="Gene3D" id="3.30.590.10">
    <property type="entry name" value="Glutamine synthetase/guanido kinase, catalytic domain"/>
    <property type="match status" value="1"/>
</dbReference>
<reference evidence="4 5" key="1">
    <citation type="submission" date="2020-09" db="EMBL/GenBank/DDBJ databases">
        <title>De no assembly of potato wild relative species, Solanum commersonii.</title>
        <authorList>
            <person name="Cho K."/>
        </authorList>
    </citation>
    <scope>NUCLEOTIDE SEQUENCE [LARGE SCALE GENOMIC DNA]</scope>
    <source>
        <strain evidence="4">LZ3.2</strain>
        <tissue evidence="4">Leaf</tissue>
    </source>
</reference>
<keyword evidence="5" id="KW-1185">Reference proteome</keyword>
<accession>A0A9J5YII2</accession>